<protein>
    <submittedName>
        <fullName evidence="1">Uncharacterized protein</fullName>
    </submittedName>
</protein>
<proteinExistence type="predicted"/>
<name>A0A1G6LGC1_9BACI</name>
<dbReference type="AlphaFoldDB" id="A0A1G6LGC1"/>
<evidence type="ECO:0000313" key="1">
    <source>
        <dbReference type="EMBL" id="SDC42281.1"/>
    </source>
</evidence>
<organism evidence="1 2">
    <name type="scientific">Shouchella lonarensis</name>
    <dbReference type="NCBI Taxonomy" id="1464122"/>
    <lineage>
        <taxon>Bacteria</taxon>
        <taxon>Bacillati</taxon>
        <taxon>Bacillota</taxon>
        <taxon>Bacilli</taxon>
        <taxon>Bacillales</taxon>
        <taxon>Bacillaceae</taxon>
        <taxon>Shouchella</taxon>
    </lineage>
</organism>
<evidence type="ECO:0000313" key="2">
    <source>
        <dbReference type="Proteomes" id="UP000242662"/>
    </source>
</evidence>
<keyword evidence="2" id="KW-1185">Reference proteome</keyword>
<accession>A0A1G6LGC1</accession>
<dbReference type="Pfam" id="PF22871">
    <property type="entry name" value="AimR"/>
    <property type="match status" value="1"/>
</dbReference>
<reference evidence="2" key="1">
    <citation type="submission" date="2016-09" db="EMBL/GenBank/DDBJ databases">
        <authorList>
            <person name="Varghese N."/>
            <person name="Submissions S."/>
        </authorList>
    </citation>
    <scope>NUCLEOTIDE SEQUENCE [LARGE SCALE GENOMIC DNA]</scope>
    <source>
        <strain evidence="2">25nlg</strain>
    </source>
</reference>
<dbReference type="InterPro" id="IPR047705">
    <property type="entry name" value="AimR-like"/>
</dbReference>
<gene>
    <name evidence="1" type="ORF">SAMN05421737_108118</name>
</gene>
<sequence length="401" mass="46749">MFILERMDERMMLTSAQQFIEEFTESTIKHKITKGTEGYLQRIGLWDHKEKWTKETMRHLALTREEGYHVPLLAFEQVLFVVKRFSSERLIPLMNEYSLAVENIDHIKDALEYAVQYRQEDLLVQLLDRHQDHPDLTEWVPVYQLLLVSVVRDCTSSEEIIDQARDLVGRVTETILKVRLEVHEVRSYVELGYRSKTAYLKEKLPKQLESVETSFVKSVLVTITNFYIAYDLVYNEGKLIEAEKYLQESVISHVVAETMCVPCYHLLSIATLARKDYTSVGYMQRALFYAERTGLEDYRQKLESEYLPFVRNMHGDKFDLDGVILEEQVHQYVVRLQYKKALELVTKLEADGNGSSFLTFYKGMALQDVGVLAEAMHAFAKEGRLYLLPLVEMELKKNSPS</sequence>
<dbReference type="OrthoDB" id="2783260at2"/>
<dbReference type="STRING" id="1464122.SAMN05421737_108118"/>
<dbReference type="Proteomes" id="UP000242662">
    <property type="component" value="Unassembled WGS sequence"/>
</dbReference>
<dbReference type="EMBL" id="FMYM01000008">
    <property type="protein sequence ID" value="SDC42281.1"/>
    <property type="molecule type" value="Genomic_DNA"/>
</dbReference>
<dbReference type="RefSeq" id="WP_090776123.1">
    <property type="nucleotide sequence ID" value="NZ_FMYM01000008.1"/>
</dbReference>
<dbReference type="NCBIfam" id="NF038310">
    <property type="entry name" value="lysogeny_AimR"/>
    <property type="match status" value="1"/>
</dbReference>